<evidence type="ECO:0000256" key="3">
    <source>
        <dbReference type="ARBA" id="ARBA00012221"/>
    </source>
</evidence>
<dbReference type="Gene3D" id="3.40.50.11860">
    <property type="entry name" value="Diphthamide synthesis DPH1/DPH2 domain 3"/>
    <property type="match status" value="1"/>
</dbReference>
<comment type="function">
    <text evidence="11">Catalyzes the first step of diphthamide biosynthesis, a post-translational modification of histidine which occurs in elongation factor 2.</text>
</comment>
<accession>A0ABN8B1K9</accession>
<dbReference type="InterPro" id="IPR016435">
    <property type="entry name" value="DPH1/DPH2"/>
</dbReference>
<evidence type="ECO:0000256" key="5">
    <source>
        <dbReference type="ARBA" id="ARBA00022679"/>
    </source>
</evidence>
<reference evidence="12" key="1">
    <citation type="submission" date="2021-12" db="EMBL/GenBank/DDBJ databases">
        <authorList>
            <person name="King R."/>
        </authorList>
    </citation>
    <scope>NUCLEOTIDE SEQUENCE</scope>
</reference>
<dbReference type="InterPro" id="IPR042264">
    <property type="entry name" value="DPH1/DPH2_2"/>
</dbReference>
<dbReference type="Gene3D" id="3.40.50.11840">
    <property type="entry name" value="Diphthamide synthesis DPH1/DPH2 domain 1"/>
    <property type="match status" value="1"/>
</dbReference>
<dbReference type="PANTHER" id="PTHR10762">
    <property type="entry name" value="DIPHTHAMIDE BIOSYNTHESIS PROTEIN"/>
    <property type="match status" value="1"/>
</dbReference>
<comment type="similarity">
    <text evidence="2 11">Belongs to the DPH1/DPH2 family. DPH1 subfamily.</text>
</comment>
<evidence type="ECO:0000256" key="4">
    <source>
        <dbReference type="ARBA" id="ARBA00021915"/>
    </source>
</evidence>
<keyword evidence="13" id="KW-1185">Reference proteome</keyword>
<keyword evidence="7" id="KW-0479">Metal-binding</keyword>
<comment type="catalytic activity">
    <reaction evidence="10 11">
        <text>L-histidyl-[translation elongation factor 2] + S-adenosyl-L-methionine = 2-[(3S)-amino-3-carboxypropyl]-L-histidyl-[translation elongation factor 2] + S-methyl-5'-thioadenosine + H(+)</text>
        <dbReference type="Rhea" id="RHEA:36783"/>
        <dbReference type="Rhea" id="RHEA-COMP:9748"/>
        <dbReference type="Rhea" id="RHEA-COMP:9749"/>
        <dbReference type="ChEBI" id="CHEBI:15378"/>
        <dbReference type="ChEBI" id="CHEBI:17509"/>
        <dbReference type="ChEBI" id="CHEBI:29979"/>
        <dbReference type="ChEBI" id="CHEBI:59789"/>
        <dbReference type="ChEBI" id="CHEBI:73995"/>
        <dbReference type="EC" id="2.5.1.108"/>
    </reaction>
</comment>
<dbReference type="Gene3D" id="3.40.50.11850">
    <property type="entry name" value="Diphthamide synthesis DPH1/DPH2 domain 2"/>
    <property type="match status" value="1"/>
</dbReference>
<dbReference type="PANTHER" id="PTHR10762:SF1">
    <property type="entry name" value="2-(3-AMINO-3-CARBOXYPROPYL)HISTIDINE SYNTHASE SUBUNIT 1"/>
    <property type="match status" value="1"/>
</dbReference>
<comment type="pathway">
    <text evidence="1 11">Protein modification; peptidyl-diphthamide biosynthesis.</text>
</comment>
<evidence type="ECO:0000256" key="10">
    <source>
        <dbReference type="ARBA" id="ARBA00048403"/>
    </source>
</evidence>
<dbReference type="EMBL" id="OU963914">
    <property type="protein sequence ID" value="CAH0402814.1"/>
    <property type="molecule type" value="Genomic_DNA"/>
</dbReference>
<dbReference type="Proteomes" id="UP001153292">
    <property type="component" value="Chromosome 21"/>
</dbReference>
<dbReference type="NCBIfam" id="TIGR00322">
    <property type="entry name" value="diphth2_R"/>
    <property type="match status" value="1"/>
</dbReference>
<dbReference type="InterPro" id="IPR042263">
    <property type="entry name" value="DPH1/DPH2_1"/>
</dbReference>
<proteinExistence type="inferred from homology"/>
<keyword evidence="11" id="KW-0004">4Fe-4S</keyword>
<keyword evidence="9" id="KW-0411">Iron-sulfur</keyword>
<dbReference type="PIRSF" id="PIRSF004967">
    <property type="entry name" value="DPH1"/>
    <property type="match status" value="1"/>
</dbReference>
<dbReference type="SFLD" id="SFLDS00032">
    <property type="entry name" value="Radical_SAM_3-amino-3-carboxyp"/>
    <property type="match status" value="1"/>
</dbReference>
<gene>
    <name evidence="12" type="ORF">CHILSU_LOCUS6063</name>
</gene>
<organism evidence="12 13">
    <name type="scientific">Chilo suppressalis</name>
    <name type="common">Asiatic rice borer moth</name>
    <dbReference type="NCBI Taxonomy" id="168631"/>
    <lineage>
        <taxon>Eukaryota</taxon>
        <taxon>Metazoa</taxon>
        <taxon>Ecdysozoa</taxon>
        <taxon>Arthropoda</taxon>
        <taxon>Hexapoda</taxon>
        <taxon>Insecta</taxon>
        <taxon>Pterygota</taxon>
        <taxon>Neoptera</taxon>
        <taxon>Endopterygota</taxon>
        <taxon>Lepidoptera</taxon>
        <taxon>Glossata</taxon>
        <taxon>Ditrysia</taxon>
        <taxon>Pyraloidea</taxon>
        <taxon>Crambidae</taxon>
        <taxon>Crambinae</taxon>
        <taxon>Chilo</taxon>
    </lineage>
</organism>
<protein>
    <recommendedName>
        <fullName evidence="4 11">2-(3-amino-3-carboxypropyl)histidine synthase subunit 1</fullName>
        <ecNumber evidence="3 11">2.5.1.108</ecNumber>
    </recommendedName>
</protein>
<dbReference type="InterPro" id="IPR042265">
    <property type="entry name" value="DPH1/DPH2_3"/>
</dbReference>
<dbReference type="EC" id="2.5.1.108" evidence="3 11"/>
<evidence type="ECO:0000256" key="11">
    <source>
        <dbReference type="PIRNR" id="PIRNR004967"/>
    </source>
</evidence>
<evidence type="ECO:0000256" key="8">
    <source>
        <dbReference type="ARBA" id="ARBA00023004"/>
    </source>
</evidence>
<dbReference type="InterPro" id="IPR035435">
    <property type="entry name" value="DPH1/DPH2_euk_archaea"/>
</dbReference>
<keyword evidence="8" id="KW-0408">Iron</keyword>
<evidence type="ECO:0000313" key="13">
    <source>
        <dbReference type="Proteomes" id="UP001153292"/>
    </source>
</evidence>
<keyword evidence="6 11" id="KW-0949">S-adenosyl-L-methionine</keyword>
<evidence type="ECO:0000256" key="7">
    <source>
        <dbReference type="ARBA" id="ARBA00022723"/>
    </source>
</evidence>
<evidence type="ECO:0000256" key="1">
    <source>
        <dbReference type="ARBA" id="ARBA00005156"/>
    </source>
</evidence>
<comment type="cofactor">
    <cofactor evidence="11">
        <name>[4Fe-4S] cluster</name>
        <dbReference type="ChEBI" id="CHEBI:49883"/>
    </cofactor>
    <text evidence="11">Binds 1 [4Fe-4S] cluster per subunit. The cluster is coordinated with 3 cysteines and an exchangeable S-adenosyl-L-methionine.</text>
</comment>
<evidence type="ECO:0000313" key="12">
    <source>
        <dbReference type="EMBL" id="CAH0402814.1"/>
    </source>
</evidence>
<evidence type="ECO:0000256" key="2">
    <source>
        <dbReference type="ARBA" id="ARBA00010173"/>
    </source>
</evidence>
<sequence length="425" mass="47441">MEDVILNPGVVVVRAKPEGQRKTFKPNVRSLNKIPDDILNDPLLNRACDSLPKNYNLEIHKTIWRIRSLHAKRVALQMPEGLTMFATTICDLIETFTEADTVIMGDVTYGACCIDDFTAVALGVDLLIHYGHSCLIPIDQTTDVKILYVFVDIKIDPSHFVETIKFNFPKGTHLALVSTIQFVTTLHSVAKNLRSEEYIVTVPQCKPLSPGEILGCTAPKLTADVIVYLGDGRFHLESIMISNPTIAAYKYDPYDKKFTSEVYEHQLMQTNRMNQIKTAENAGTFGLILGTLGRQGSPKVLSNLEKQISNSDKKYVKILLSEIFPSKLSLFNLDAFVQVACPRLSIDWGTAFPKPLLTPYEFSVSLGNSKWLMEDGTYPMDFYSNDSLGPWTPNYKPMLCSGTDKKCDNCCNGSGKDKKISKSSE</sequence>
<keyword evidence="5 11" id="KW-0808">Transferase</keyword>
<evidence type="ECO:0000256" key="6">
    <source>
        <dbReference type="ARBA" id="ARBA00022691"/>
    </source>
</evidence>
<dbReference type="Pfam" id="PF01866">
    <property type="entry name" value="Diphthamide_syn"/>
    <property type="match status" value="1"/>
</dbReference>
<name>A0ABN8B1K9_CHISP</name>
<evidence type="ECO:0000256" key="9">
    <source>
        <dbReference type="ARBA" id="ARBA00023014"/>
    </source>
</evidence>